<reference evidence="1 2" key="1">
    <citation type="submission" date="2016-01" db="EMBL/GenBank/DDBJ databases">
        <authorList>
            <person name="Brown R."/>
        </authorList>
    </citation>
    <scope>NUCLEOTIDE SEQUENCE [LARGE SCALE GENOMIC DNA]</scope>
    <source>
        <strain evidence="1">Sporomusa sphaeroides DSM 2875</strain>
    </source>
</reference>
<dbReference type="EMBL" id="FCOW01000027">
    <property type="protein sequence ID" value="CVK21014.1"/>
    <property type="molecule type" value="Genomic_DNA"/>
</dbReference>
<comment type="caution">
    <text evidence="1">The sequence shown here is derived from an EMBL/GenBank/DDBJ whole genome shotgun (WGS) entry which is preliminary data.</text>
</comment>
<proteinExistence type="predicted"/>
<dbReference type="RefSeq" id="WP_075757886.1">
    <property type="nucleotide sequence ID" value="NZ_CP146991.1"/>
</dbReference>
<keyword evidence="2" id="KW-1185">Reference proteome</keyword>
<dbReference type="Proteomes" id="UP000245702">
    <property type="component" value="Unassembled WGS sequence"/>
</dbReference>
<name>A0ABM9W791_9FIRM</name>
<accession>A0ABM9W791</accession>
<sequence>MSDEFNTNQQFNDQTVPEFTLPEVIVTAPRATSYDWYSIWNNIFARIAPQNPVFINPIMTQQNRIDGYMLRRNRLGTGFWRVTASGRVHPDDIKQCDRQEEIFQDSFIEYAKLVTIPGSSEKELWFNEVVVEADRDDNTVYFKKVPDYTTVNYKGKTYNIYVPWSGTDMNSGGWRNVDTYNTTFGDFSFSKFVSGFAVEDSEVKPIIEAGDKIVYRHRPNSEGVGMVSKWALGLATGESLAKALQIIPIQVIKQEKDNESRIIIQVGLNSNYFQKNAGKTVMPSATGYEGALNVLTGNRTFRLTLDSPHANDPFTAFISINKYGEFVVHPKVYSGDRLEVGHSGFWGASDFQEIPMSPTIISKDGSYKSLAEKLEEIFSR</sequence>
<gene>
    <name evidence="1" type="ORF">SSPH_03691</name>
</gene>
<protein>
    <submittedName>
        <fullName evidence="1">Uncharacterized protein</fullName>
    </submittedName>
</protein>
<evidence type="ECO:0000313" key="1">
    <source>
        <dbReference type="EMBL" id="CVK21014.1"/>
    </source>
</evidence>
<evidence type="ECO:0000313" key="2">
    <source>
        <dbReference type="Proteomes" id="UP000245702"/>
    </source>
</evidence>
<organism evidence="1 2">
    <name type="scientific">Sporomusa sphaeroides DSM 2875</name>
    <dbReference type="NCBI Taxonomy" id="1337886"/>
    <lineage>
        <taxon>Bacteria</taxon>
        <taxon>Bacillati</taxon>
        <taxon>Bacillota</taxon>
        <taxon>Negativicutes</taxon>
        <taxon>Selenomonadales</taxon>
        <taxon>Sporomusaceae</taxon>
        <taxon>Sporomusa</taxon>
    </lineage>
</organism>